<dbReference type="EMBL" id="BOMM01000067">
    <property type="protein sequence ID" value="GIE15420.1"/>
    <property type="molecule type" value="Genomic_DNA"/>
</dbReference>
<dbReference type="Proteomes" id="UP000598174">
    <property type="component" value="Unassembled WGS sequence"/>
</dbReference>
<accession>A0A919MK56</accession>
<protein>
    <submittedName>
        <fullName evidence="2">Uncharacterized protein</fullName>
    </submittedName>
</protein>
<dbReference type="AlphaFoldDB" id="A0A919MK56"/>
<reference evidence="2" key="1">
    <citation type="submission" date="2021-01" db="EMBL/GenBank/DDBJ databases">
        <title>Whole genome shotgun sequence of Actinoplanes ferrugineus NBRC 15555.</title>
        <authorList>
            <person name="Komaki H."/>
            <person name="Tamura T."/>
        </authorList>
    </citation>
    <scope>NUCLEOTIDE SEQUENCE</scope>
    <source>
        <strain evidence="2">NBRC 15555</strain>
    </source>
</reference>
<gene>
    <name evidence="2" type="ORF">Afe05nite_72600</name>
</gene>
<evidence type="ECO:0000313" key="3">
    <source>
        <dbReference type="Proteomes" id="UP000598174"/>
    </source>
</evidence>
<dbReference type="InterPro" id="IPR029063">
    <property type="entry name" value="SAM-dependent_MTases_sf"/>
</dbReference>
<organism evidence="2 3">
    <name type="scientific">Paractinoplanes ferrugineus</name>
    <dbReference type="NCBI Taxonomy" id="113564"/>
    <lineage>
        <taxon>Bacteria</taxon>
        <taxon>Bacillati</taxon>
        <taxon>Actinomycetota</taxon>
        <taxon>Actinomycetes</taxon>
        <taxon>Micromonosporales</taxon>
        <taxon>Micromonosporaceae</taxon>
        <taxon>Paractinoplanes</taxon>
    </lineage>
</organism>
<feature type="region of interest" description="Disordered" evidence="1">
    <location>
        <begin position="1"/>
        <end position="38"/>
    </location>
</feature>
<evidence type="ECO:0000256" key="1">
    <source>
        <dbReference type="SAM" id="MobiDB-lite"/>
    </source>
</evidence>
<sequence length="154" mass="16360">MARRAATKTLAPAPHAPDAVSAERPCRNHPYPSPTENRNPALVCGEVVDDRVRPAYPVDLFRDVLSYGRPDIDGRLASDVGAGTGRATEAFAREGRRALSAADQCGSGMSALRFDAALIASDIVGVRIHAVDPYQGVSPHQVAPPMDSRQQFAG</sequence>
<name>A0A919MK56_9ACTN</name>
<dbReference type="Gene3D" id="3.40.50.150">
    <property type="entry name" value="Vaccinia Virus protein VP39"/>
    <property type="match status" value="1"/>
</dbReference>
<evidence type="ECO:0000313" key="2">
    <source>
        <dbReference type="EMBL" id="GIE15420.1"/>
    </source>
</evidence>
<comment type="caution">
    <text evidence="2">The sequence shown here is derived from an EMBL/GenBank/DDBJ whole genome shotgun (WGS) entry which is preliminary data.</text>
</comment>
<proteinExistence type="predicted"/>
<keyword evidence="3" id="KW-1185">Reference proteome</keyword>